<evidence type="ECO:0000256" key="1">
    <source>
        <dbReference type="ARBA" id="ARBA00004611"/>
    </source>
</evidence>
<keyword evidence="4 13" id="KW-0175">Coiled coil</keyword>
<dbReference type="PANTHER" id="PTHR21625:SF0">
    <property type="entry name" value="DYNEIN REGULATORY COMPLEX SUBUNIT 2"/>
    <property type="match status" value="1"/>
</dbReference>
<name>A0A6A4VCI8_AMPAM</name>
<evidence type="ECO:0000256" key="4">
    <source>
        <dbReference type="ARBA" id="ARBA00023054"/>
    </source>
</evidence>
<evidence type="ECO:0000256" key="3">
    <source>
        <dbReference type="ARBA" id="ARBA00022846"/>
    </source>
</evidence>
<evidence type="ECO:0000256" key="13">
    <source>
        <dbReference type="SAM" id="Coils"/>
    </source>
</evidence>
<evidence type="ECO:0000256" key="6">
    <source>
        <dbReference type="ARBA" id="ARBA00023212"/>
    </source>
</evidence>
<evidence type="ECO:0000256" key="9">
    <source>
        <dbReference type="ARBA" id="ARBA00038424"/>
    </source>
</evidence>
<feature type="coiled-coil region" evidence="13">
    <location>
        <begin position="251"/>
        <end position="285"/>
    </location>
</feature>
<dbReference type="GO" id="GO:0070286">
    <property type="term" value="P:axonemal dynein complex assembly"/>
    <property type="evidence" value="ECO:0007669"/>
    <property type="project" value="InterPro"/>
</dbReference>
<keyword evidence="2" id="KW-0963">Cytoplasm</keyword>
<evidence type="ECO:0000256" key="2">
    <source>
        <dbReference type="ARBA" id="ARBA00022490"/>
    </source>
</evidence>
<keyword evidence="3" id="KW-0282">Flagellum</keyword>
<dbReference type="OrthoDB" id="6365636at2759"/>
<dbReference type="PANTHER" id="PTHR21625">
    <property type="entry name" value="NYD-SP28 PROTEIN"/>
    <property type="match status" value="1"/>
</dbReference>
<sequence>MRSKKGVKFSKLSEEEKQKFLEKKAAMEEEQRRRRQELLSIFLKIKLTKEEEMTKTNTHKLNDRWRTIMRDLKAKELIGEIETLRQVFESQLDKRDEIIRRLFKEIEDGDEQHNIAVRTHIENLERIVDGHRLHLREARTTFDERLVTLNYRYEREMKGITELHTTDMDKLGDILYKIDTDMSEADKEARAEFQSKKEEVKNKNIEERQGLKLFLESVIEGLWDRFQKTLRTYYEETESRRKAFYELKAREENSVEVIANQTKKIQNLQDEISKLRSRLVDGAQEHSRRTSSLKEDRNNMKLYLRRVKTDVATQRRQEDVRMKQLTVITGQVIKQLELRERDADQIMKLSECCRKLET</sequence>
<dbReference type="GO" id="GO:0003352">
    <property type="term" value="P:regulation of cilium movement"/>
    <property type="evidence" value="ECO:0007669"/>
    <property type="project" value="TreeGrafter"/>
</dbReference>
<dbReference type="GO" id="GO:0005858">
    <property type="term" value="C:axonemal dynein complex"/>
    <property type="evidence" value="ECO:0007669"/>
    <property type="project" value="InterPro"/>
</dbReference>
<evidence type="ECO:0000256" key="5">
    <source>
        <dbReference type="ARBA" id="ARBA00023069"/>
    </source>
</evidence>
<evidence type="ECO:0000256" key="11">
    <source>
        <dbReference type="ARBA" id="ARBA00041517"/>
    </source>
</evidence>
<accession>A0A6A4VCI8</accession>
<comment type="similarity">
    <text evidence="9">Belongs to the DRC2 family.</text>
</comment>
<keyword evidence="5" id="KW-0969">Cilium</keyword>
<keyword evidence="7" id="KW-0966">Cell projection</keyword>
<keyword evidence="16" id="KW-1185">Reference proteome</keyword>
<comment type="function">
    <text evidence="12">Component of the nexin-dynein regulatory complex (N-DRC), a key regulator of ciliary/flagellar motility which maintains the alignment and integrity of the distal axoneme and regulates microtubule sliding in motile axonemes. Plays a critical role in the assembly of N-DRC and also stabilizes the assembly of multiple inner dynein arms and radial spokes. Coassembles with DRC1 to form a central scaffold needed for assembly of the N-DRC and its attachment to the outer doublet microtubules.</text>
</comment>
<keyword evidence="6" id="KW-0206">Cytoskeleton</keyword>
<dbReference type="Pfam" id="PF14772">
    <property type="entry name" value="NYD-SP28"/>
    <property type="match status" value="1"/>
</dbReference>
<evidence type="ECO:0000256" key="7">
    <source>
        <dbReference type="ARBA" id="ARBA00023273"/>
    </source>
</evidence>
<dbReference type="Proteomes" id="UP000440578">
    <property type="component" value="Unassembled WGS sequence"/>
</dbReference>
<dbReference type="GO" id="GO:0060285">
    <property type="term" value="P:cilium-dependent cell motility"/>
    <property type="evidence" value="ECO:0007669"/>
    <property type="project" value="TreeGrafter"/>
</dbReference>
<dbReference type="EMBL" id="VIIS01001829">
    <property type="protein sequence ID" value="KAF0292216.1"/>
    <property type="molecule type" value="Genomic_DNA"/>
</dbReference>
<organism evidence="15 16">
    <name type="scientific">Amphibalanus amphitrite</name>
    <name type="common">Striped barnacle</name>
    <name type="synonym">Balanus amphitrite</name>
    <dbReference type="NCBI Taxonomy" id="1232801"/>
    <lineage>
        <taxon>Eukaryota</taxon>
        <taxon>Metazoa</taxon>
        <taxon>Ecdysozoa</taxon>
        <taxon>Arthropoda</taxon>
        <taxon>Crustacea</taxon>
        <taxon>Multicrustacea</taxon>
        <taxon>Cirripedia</taxon>
        <taxon>Thoracica</taxon>
        <taxon>Thoracicalcarea</taxon>
        <taxon>Balanomorpha</taxon>
        <taxon>Balanoidea</taxon>
        <taxon>Balanidae</taxon>
        <taxon>Amphibalaninae</taxon>
        <taxon>Amphibalanus</taxon>
    </lineage>
</organism>
<comment type="caution">
    <text evidence="15">The sequence shown here is derived from an EMBL/GenBank/DDBJ whole genome shotgun (WGS) entry which is preliminary data.</text>
</comment>
<evidence type="ECO:0000256" key="10">
    <source>
        <dbReference type="ARBA" id="ARBA00040899"/>
    </source>
</evidence>
<evidence type="ECO:0000256" key="8">
    <source>
        <dbReference type="ARBA" id="ARBA00037841"/>
    </source>
</evidence>
<evidence type="ECO:0000313" key="15">
    <source>
        <dbReference type="EMBL" id="KAF0292216.1"/>
    </source>
</evidence>
<dbReference type="AlphaFoldDB" id="A0A6A4VCI8"/>
<feature type="domain" description="Dynein regulatory complex protein 1/2 N-terminal" evidence="14">
    <location>
        <begin position="24"/>
        <end position="123"/>
    </location>
</feature>
<gene>
    <name evidence="15" type="primary">Ccdc65</name>
    <name evidence="15" type="ORF">FJT64_009785</name>
</gene>
<protein>
    <recommendedName>
        <fullName evidence="10">Dynein regulatory complex subunit 2</fullName>
    </recommendedName>
    <alternativeName>
        <fullName evidence="11">Coiled-coil domain-containing protein 65</fullName>
    </alternativeName>
</protein>
<dbReference type="InterPro" id="IPR039505">
    <property type="entry name" value="DRC1/2_N"/>
</dbReference>
<dbReference type="InterPro" id="IPR039750">
    <property type="entry name" value="DRC1/DRC2"/>
</dbReference>
<evidence type="ECO:0000259" key="14">
    <source>
        <dbReference type="Pfam" id="PF14772"/>
    </source>
</evidence>
<reference evidence="15 16" key="1">
    <citation type="submission" date="2019-07" db="EMBL/GenBank/DDBJ databases">
        <title>Draft genome assembly of a fouling barnacle, Amphibalanus amphitrite (Darwin, 1854): The first reference genome for Thecostraca.</title>
        <authorList>
            <person name="Kim W."/>
        </authorList>
    </citation>
    <scope>NUCLEOTIDE SEQUENCE [LARGE SCALE GENOMIC DNA]</scope>
    <source>
        <strain evidence="15">SNU_AA5</strain>
        <tissue evidence="15">Soma without cirri and trophi</tissue>
    </source>
</reference>
<evidence type="ECO:0000313" key="16">
    <source>
        <dbReference type="Proteomes" id="UP000440578"/>
    </source>
</evidence>
<evidence type="ECO:0000256" key="12">
    <source>
        <dbReference type="ARBA" id="ARBA00045865"/>
    </source>
</evidence>
<comment type="subcellular location">
    <subcellularLocation>
        <location evidence="1">Cytoplasm</location>
        <location evidence="1">Cytoskeleton</location>
        <location evidence="1">Flagellum axoneme</location>
    </subcellularLocation>
    <subcellularLocation>
        <location evidence="8">Cytoplasm</location>
        <location evidence="8">Cytoskeleton</location>
        <location evidence="8">Flagellum basal body</location>
    </subcellularLocation>
</comment>
<proteinExistence type="inferred from homology"/>